<name>A0A3M7TQQ2_9BACI</name>
<dbReference type="EMBL" id="RHIB01000002">
    <property type="protein sequence ID" value="RNA67904.1"/>
    <property type="molecule type" value="Genomic_DNA"/>
</dbReference>
<feature type="region of interest" description="Disordered" evidence="1">
    <location>
        <begin position="81"/>
        <end position="109"/>
    </location>
</feature>
<comment type="caution">
    <text evidence="2">The sequence shown here is derived from an EMBL/GenBank/DDBJ whole genome shotgun (WGS) entry which is preliminary data.</text>
</comment>
<dbReference type="Proteomes" id="UP000278746">
    <property type="component" value="Unassembled WGS sequence"/>
</dbReference>
<evidence type="ECO:0000313" key="3">
    <source>
        <dbReference type="Proteomes" id="UP000278746"/>
    </source>
</evidence>
<proteinExistence type="predicted"/>
<dbReference type="AlphaFoldDB" id="A0A3M7TQQ2"/>
<evidence type="ECO:0000256" key="1">
    <source>
        <dbReference type="SAM" id="MobiDB-lite"/>
    </source>
</evidence>
<feature type="compositionally biased region" description="Basic and acidic residues" evidence="1">
    <location>
        <begin position="81"/>
        <end position="94"/>
    </location>
</feature>
<evidence type="ECO:0000313" key="2">
    <source>
        <dbReference type="EMBL" id="RNA67904.1"/>
    </source>
</evidence>
<reference evidence="2 3" key="1">
    <citation type="submission" date="2018-10" db="EMBL/GenBank/DDBJ databases">
        <title>Bacillus Keqinensis sp. nov., a moderately halophilic bacterium isolated from a saline-alkaline lake.</title>
        <authorList>
            <person name="Wang H."/>
        </authorList>
    </citation>
    <scope>NUCLEOTIDE SEQUENCE [LARGE SCALE GENOMIC DNA]</scope>
    <source>
        <strain evidence="2 3">KQ-3</strain>
    </source>
</reference>
<gene>
    <name evidence="2" type="ORF">EBO34_14480</name>
</gene>
<organism evidence="2 3">
    <name type="scientific">Alteribacter keqinensis</name>
    <dbReference type="NCBI Taxonomy" id="2483800"/>
    <lineage>
        <taxon>Bacteria</taxon>
        <taxon>Bacillati</taxon>
        <taxon>Bacillota</taxon>
        <taxon>Bacilli</taxon>
        <taxon>Bacillales</taxon>
        <taxon>Bacillaceae</taxon>
        <taxon>Alteribacter</taxon>
    </lineage>
</organism>
<protein>
    <submittedName>
        <fullName evidence="2">Uncharacterized protein</fullName>
    </submittedName>
</protein>
<accession>A0A3M7TQQ2</accession>
<sequence length="119" mass="13855">MKDNQVADRYKRAYKPACNGDKPRVGNEIEYHTALCNPGVKRRTLLHLMKTHLGDRHIDKTEYHKQTKGSVVVICRPCEKDVDNKRNNQKDPPRNRKSHFQKMVRLDNPSSFHALPPLI</sequence>
<keyword evidence="3" id="KW-1185">Reference proteome</keyword>